<feature type="active site" evidence="1">
    <location>
        <position position="69"/>
    </location>
</feature>
<dbReference type="EMBL" id="SGXM01000006">
    <property type="protein sequence ID" value="RZT35490.1"/>
    <property type="molecule type" value="Genomic_DNA"/>
</dbReference>
<dbReference type="SUPFAM" id="SSF54637">
    <property type="entry name" value="Thioesterase/thiol ester dehydrase-isomerase"/>
    <property type="match status" value="1"/>
</dbReference>
<dbReference type="Pfam" id="PF22636">
    <property type="entry name" value="FlK"/>
    <property type="match status" value="1"/>
</dbReference>
<dbReference type="PANTHER" id="PTHR36934">
    <property type="entry name" value="BLR0278 PROTEIN"/>
    <property type="match status" value="1"/>
</dbReference>
<name>A0A4Q7RS98_9BURK</name>
<evidence type="ECO:0000256" key="2">
    <source>
        <dbReference type="PIRSR" id="PIRSR014972-2"/>
    </source>
</evidence>
<evidence type="ECO:0000313" key="5">
    <source>
        <dbReference type="Proteomes" id="UP000291078"/>
    </source>
</evidence>
<feature type="active site" evidence="1">
    <location>
        <position position="35"/>
    </location>
</feature>
<accession>A0A4Q7RS98</accession>
<evidence type="ECO:0000259" key="3">
    <source>
        <dbReference type="Pfam" id="PF22636"/>
    </source>
</evidence>
<dbReference type="CDD" id="cd03440">
    <property type="entry name" value="hot_dog"/>
    <property type="match status" value="1"/>
</dbReference>
<dbReference type="InterPro" id="IPR029069">
    <property type="entry name" value="HotDog_dom_sf"/>
</dbReference>
<dbReference type="InterPro" id="IPR025540">
    <property type="entry name" value="FlK"/>
</dbReference>
<dbReference type="OrthoDB" id="8526175at2"/>
<feature type="binding site" evidence="2">
    <location>
        <position position="62"/>
    </location>
    <ligand>
        <name>substrate</name>
    </ligand>
</feature>
<feature type="domain" description="Fluoroacetyl-CoA-specific thioesterase-like" evidence="3">
    <location>
        <begin position="18"/>
        <end position="118"/>
    </location>
</feature>
<feature type="binding site" evidence="2">
    <location>
        <position position="62"/>
    </location>
    <ligand>
        <name>CoA</name>
        <dbReference type="ChEBI" id="CHEBI:57287"/>
    </ligand>
</feature>
<dbReference type="PANTHER" id="PTHR36934:SF1">
    <property type="entry name" value="THIOESTERASE DOMAIN-CONTAINING PROTEIN"/>
    <property type="match status" value="1"/>
</dbReference>
<comment type="caution">
    <text evidence="4">The sequence shown here is derived from an EMBL/GenBank/DDBJ whole genome shotgun (WGS) entry which is preliminary data.</text>
</comment>
<dbReference type="AlphaFoldDB" id="A0A4Q7RS98"/>
<dbReference type="Gene3D" id="3.10.129.10">
    <property type="entry name" value="Hotdog Thioesterase"/>
    <property type="match status" value="1"/>
</dbReference>
<reference evidence="4 5" key="1">
    <citation type="journal article" date="2015" name="Stand. Genomic Sci.">
        <title>Genomic Encyclopedia of Bacterial and Archaeal Type Strains, Phase III: the genomes of soil and plant-associated and newly described type strains.</title>
        <authorList>
            <person name="Whitman W.B."/>
            <person name="Woyke T."/>
            <person name="Klenk H.P."/>
            <person name="Zhou Y."/>
            <person name="Lilburn T.G."/>
            <person name="Beck B.J."/>
            <person name="De Vos P."/>
            <person name="Vandamme P."/>
            <person name="Eisen J.A."/>
            <person name="Garrity G."/>
            <person name="Hugenholtz P."/>
            <person name="Kyrpides N.C."/>
        </authorList>
    </citation>
    <scope>NUCLEOTIDE SEQUENCE [LARGE SCALE GENOMIC DNA]</scope>
    <source>
        <strain evidence="4 5">ASC-9842</strain>
    </source>
</reference>
<evidence type="ECO:0000256" key="1">
    <source>
        <dbReference type="PIRSR" id="PIRSR014972-1"/>
    </source>
</evidence>
<protein>
    <submittedName>
        <fullName evidence="4">Putative thioesterase</fullName>
    </submittedName>
</protein>
<feature type="active site" evidence="1">
    <location>
        <position position="43"/>
    </location>
</feature>
<dbReference type="Proteomes" id="UP000291078">
    <property type="component" value="Unassembled WGS sequence"/>
</dbReference>
<sequence length="151" mass="16212">MVKNIELGARCTRTLAIDRARTIDFLGDDLRIYATPELVRDIEQTCLDFLQGHVAPGQSSVGTEVSVEHAGATPLGGELRIEVEVIAVEGRSVTFRVAAHDDVETVCTGTHRRFVVDIERLKSRVRKKADAGATASVATATSVATTAPALR</sequence>
<dbReference type="PIRSF" id="PIRSF014972">
    <property type="entry name" value="FlK"/>
    <property type="match status" value="1"/>
</dbReference>
<dbReference type="RefSeq" id="WP_130392882.1">
    <property type="nucleotide sequence ID" value="NZ_SGXM01000006.1"/>
</dbReference>
<evidence type="ECO:0000313" key="4">
    <source>
        <dbReference type="EMBL" id="RZT35490.1"/>
    </source>
</evidence>
<proteinExistence type="predicted"/>
<keyword evidence="5" id="KW-1185">Reference proteome</keyword>
<gene>
    <name evidence="4" type="ORF">EV147_3937</name>
</gene>
<feature type="binding site" evidence="2">
    <location>
        <position position="113"/>
    </location>
    <ligand>
        <name>substrate</name>
    </ligand>
</feature>
<dbReference type="InterPro" id="IPR054485">
    <property type="entry name" value="FlK-like_dom"/>
</dbReference>
<organism evidence="4 5">
    <name type="scientific">Cupriavidus agavae</name>
    <dbReference type="NCBI Taxonomy" id="1001822"/>
    <lineage>
        <taxon>Bacteria</taxon>
        <taxon>Pseudomonadati</taxon>
        <taxon>Pseudomonadota</taxon>
        <taxon>Betaproteobacteria</taxon>
        <taxon>Burkholderiales</taxon>
        <taxon>Burkholderiaceae</taxon>
        <taxon>Cupriavidus</taxon>
    </lineage>
</organism>